<dbReference type="EMBL" id="LT559118">
    <property type="protein sequence ID" value="SBO97394.1"/>
    <property type="molecule type" value="Genomic_DNA"/>
</dbReference>
<feature type="compositionally biased region" description="Pro residues" evidence="1">
    <location>
        <begin position="77"/>
        <end position="92"/>
    </location>
</feature>
<dbReference type="RefSeq" id="WP_225266162.1">
    <property type="nucleotide sequence ID" value="NZ_CP084058.1"/>
</dbReference>
<evidence type="ECO:0000256" key="1">
    <source>
        <dbReference type="SAM" id="MobiDB-lite"/>
    </source>
</evidence>
<feature type="region of interest" description="Disordered" evidence="1">
    <location>
        <begin position="41"/>
        <end position="96"/>
    </location>
</feature>
<dbReference type="AlphaFoldDB" id="A0A1M4EF35"/>
<organism evidence="2">
    <name type="scientific">Nonomuraea gerenzanensis</name>
    <dbReference type="NCBI Taxonomy" id="93944"/>
    <lineage>
        <taxon>Bacteria</taxon>
        <taxon>Bacillati</taxon>
        <taxon>Actinomycetota</taxon>
        <taxon>Actinomycetes</taxon>
        <taxon>Streptosporangiales</taxon>
        <taxon>Streptosporangiaceae</taxon>
        <taxon>Nonomuraea</taxon>
    </lineage>
</organism>
<gene>
    <name evidence="2" type="ORF">BN4615_P6910</name>
</gene>
<accession>A0A1M4EF35</accession>
<proteinExistence type="predicted"/>
<reference evidence="2" key="1">
    <citation type="submission" date="2016-04" db="EMBL/GenBank/DDBJ databases">
        <authorList>
            <person name="Evans L.H."/>
            <person name="Alamgir A."/>
            <person name="Owens N."/>
            <person name="Weber N.D."/>
            <person name="Virtaneva K."/>
            <person name="Barbian K."/>
            <person name="Babar A."/>
            <person name="Rosenke K."/>
        </authorList>
    </citation>
    <scope>NUCLEOTIDE SEQUENCE</scope>
    <source>
        <strain evidence="2">Nono1</strain>
    </source>
</reference>
<evidence type="ECO:0000313" key="2">
    <source>
        <dbReference type="EMBL" id="SBO97394.1"/>
    </source>
</evidence>
<feature type="compositionally biased region" description="Low complexity" evidence="1">
    <location>
        <begin position="48"/>
        <end position="76"/>
    </location>
</feature>
<sequence>MRRGKTPGLAAGLACAMPAIDNLAKTDGVVGAIGEVYVDGKRVRSRARPATATTPTPRAGRGSCRSRSRTCAAGRSPRPPAACPGSAPPLSPRPNGRIQLAVAATLKADNEHAMAVGDATTKAAEAVLCPGR</sequence>
<name>A0A1M4EF35_9ACTN</name>
<protein>
    <submittedName>
        <fullName evidence="2">Uncharacterized protein</fullName>
    </submittedName>
</protein>